<evidence type="ECO:0000313" key="8">
    <source>
        <dbReference type="Proteomes" id="UP001217754"/>
    </source>
</evidence>
<evidence type="ECO:0000259" key="6">
    <source>
        <dbReference type="SMART" id="SM01313"/>
    </source>
</evidence>
<feature type="region of interest" description="Disordered" evidence="5">
    <location>
        <begin position="195"/>
        <end position="303"/>
    </location>
</feature>
<dbReference type="SMART" id="SM01313">
    <property type="entry name" value="Sec3-PIP2_bind"/>
    <property type="match status" value="1"/>
</dbReference>
<dbReference type="InterPro" id="IPR028258">
    <property type="entry name" value="Sec3-PIP2_bind"/>
</dbReference>
<keyword evidence="8" id="KW-1185">Reference proteome</keyword>
<dbReference type="Pfam" id="PF09763">
    <property type="entry name" value="Sec3_CC"/>
    <property type="match status" value="1"/>
</dbReference>
<comment type="similarity">
    <text evidence="1">Belongs to the SEC3 family.</text>
</comment>
<evidence type="ECO:0000256" key="5">
    <source>
        <dbReference type="SAM" id="MobiDB-lite"/>
    </source>
</evidence>
<dbReference type="GeneID" id="85224028"/>
<dbReference type="Pfam" id="PF15277">
    <property type="entry name" value="Sec3-PIP2_bind"/>
    <property type="match status" value="1"/>
</dbReference>
<keyword evidence="3" id="KW-0268">Exocytosis</keyword>
<feature type="compositionally biased region" description="Pro residues" evidence="5">
    <location>
        <begin position="235"/>
        <end position="247"/>
    </location>
</feature>
<protein>
    <recommendedName>
        <fullName evidence="6">Exocyst complex component Sec3 PIP2-binding N-terminal domain-containing protein</fullName>
    </recommendedName>
</protein>
<evidence type="ECO:0000256" key="4">
    <source>
        <dbReference type="ARBA" id="ARBA00023054"/>
    </source>
</evidence>
<evidence type="ECO:0000256" key="2">
    <source>
        <dbReference type="ARBA" id="ARBA00022448"/>
    </source>
</evidence>
<dbReference type="GO" id="GO:0000145">
    <property type="term" value="C:exocyst"/>
    <property type="evidence" value="ECO:0007669"/>
    <property type="project" value="InterPro"/>
</dbReference>
<dbReference type="PANTHER" id="PTHR16092">
    <property type="entry name" value="SEC3/SYNTAXIN-RELATED"/>
    <property type="match status" value="1"/>
</dbReference>
<dbReference type="EMBL" id="CP119958">
    <property type="protein sequence ID" value="WFD37435.1"/>
    <property type="molecule type" value="Genomic_DNA"/>
</dbReference>
<sequence length="1048" mass="114636">MASATFREQFAAALQSRGSRCAYVSHLKVYEFADEGAPSSQHKTRYILLAQTPDQRGATLYKAKRNANGSFSIGKEWDLAGLRELILHPDSYVTVALARSYRWQADKTQDPTEFLGSVARAFQAIQGRLPICTGWSMEEDVQPQAASPAQLAPAVPPVRGASPALAHAGSPALGQVQAPVTPALASHHVASPQPISAPLAGLAPPVQPRSGSTSPQPAVPAQLASVAPRAVPDAQPTPPLRSSPAPQPSAYERKADPALEALRDESRTPSDSVHDPLALRDPLARRASRRGGLTRPPAAFAPSAAETAAARRAGGKEHDTLTHVEEMLEGFEWKGGSLSLDVHGTRRNVGTADVIEARLLEELAALESSNIHAMIESDDRVNQVLQHMDDALNYLYQLDGSIAGYKRQLNARAEDIAYIEGQNRGLQVQTSNQRVLLQEIEVMLSTVNVDSDAVRKLATADIESASDVPQLESAATTLYKSILQTRPDTQSRTAGTEIAAMTERLQQYEAIANRFSSRLLQGVAGVFESEGNALLSDANALRQTSAPNATLPTHAGMEQAAGKYCGLMLYMKETSPALFEQLAAAYLRIAAHCYQVELQRVFAAWRQQLGDSARLKKGGLQREHSMLGPNRGTEVLPWEALQRVFAALVARVQDEQAFLSDLLHINDTNVTFADYMDLEPYFRHRAAVTTPIASVSAGGDMRSALEQVFGSITPELDSFVTSVGASDRVNLVGLLAETERVVRESASRPSGEFFEHALGKVLTRMHTEFSRLVDEQIRAIEQTKLSVKKRKGIVHFVRAFPALVRRIETQLVDADDLAVRSTVNEAYERISRSMFSMLQSISNMGVAGMDEDKGQLNHYVILIENMHHVQTRVKPGTPPNAALAHVREQAQAIYTHALTGYVQSVLRRSLGKMTDFCTGIDALLQTTPANEVTLHSAYSKSAAKKLVREYTAKDMRKAVEALSKRVQKHFCEEDDSTGQSAVSAPLERDEIAEVLAQVWRASEDAYVKETERFLRILKTCYSDALHVDFTAQDVRRPFHISPPSVRKK</sequence>
<feature type="domain" description="Exocyst complex component Sec3 PIP2-binding N-terminal" evidence="6">
    <location>
        <begin position="40"/>
        <end position="125"/>
    </location>
</feature>
<keyword evidence="4" id="KW-0175">Coiled coil</keyword>
<accession>A0AAF0EV43</accession>
<dbReference type="InterPro" id="IPR019160">
    <property type="entry name" value="Sec3_CC"/>
</dbReference>
<dbReference type="GO" id="GO:0006893">
    <property type="term" value="P:Golgi to plasma membrane transport"/>
    <property type="evidence" value="ECO:0007669"/>
    <property type="project" value="TreeGrafter"/>
</dbReference>
<proteinExistence type="inferred from homology"/>
<dbReference type="GO" id="GO:0006887">
    <property type="term" value="P:exocytosis"/>
    <property type="evidence" value="ECO:0007669"/>
    <property type="project" value="UniProtKB-KW"/>
</dbReference>
<dbReference type="GO" id="GO:0005546">
    <property type="term" value="F:phosphatidylinositol-4,5-bisphosphate binding"/>
    <property type="evidence" value="ECO:0007669"/>
    <property type="project" value="TreeGrafter"/>
</dbReference>
<dbReference type="Pfam" id="PF20654">
    <property type="entry name" value="Sec3_C-term"/>
    <property type="match status" value="1"/>
</dbReference>
<reference evidence="7" key="1">
    <citation type="submission" date="2023-03" db="EMBL/GenBank/DDBJ databases">
        <title>Mating type loci evolution in Malassezia.</title>
        <authorList>
            <person name="Coelho M.A."/>
        </authorList>
    </citation>
    <scope>NUCLEOTIDE SEQUENCE</scope>
    <source>
        <strain evidence="7">CBS 9431</strain>
    </source>
</reference>
<dbReference type="Proteomes" id="UP001217754">
    <property type="component" value="Chromosome 1"/>
</dbReference>
<dbReference type="AlphaFoldDB" id="A0AAF0EV43"/>
<dbReference type="Gene3D" id="2.30.29.90">
    <property type="match status" value="1"/>
</dbReference>
<dbReference type="InterPro" id="IPR048628">
    <property type="entry name" value="Sec3_C"/>
</dbReference>
<name>A0AAF0EV43_9BASI</name>
<evidence type="ECO:0000256" key="3">
    <source>
        <dbReference type="ARBA" id="ARBA00022483"/>
    </source>
</evidence>
<evidence type="ECO:0000256" key="1">
    <source>
        <dbReference type="ARBA" id="ARBA00006518"/>
    </source>
</evidence>
<feature type="compositionally biased region" description="Basic and acidic residues" evidence="5">
    <location>
        <begin position="251"/>
        <end position="284"/>
    </location>
</feature>
<dbReference type="GO" id="GO:0005886">
    <property type="term" value="C:plasma membrane"/>
    <property type="evidence" value="ECO:0007669"/>
    <property type="project" value="TreeGrafter"/>
</dbReference>
<evidence type="ECO:0000313" key="7">
    <source>
        <dbReference type="EMBL" id="WFD37435.1"/>
    </source>
</evidence>
<organism evidence="7 8">
    <name type="scientific">Malassezia japonica</name>
    <dbReference type="NCBI Taxonomy" id="223818"/>
    <lineage>
        <taxon>Eukaryota</taxon>
        <taxon>Fungi</taxon>
        <taxon>Dikarya</taxon>
        <taxon>Basidiomycota</taxon>
        <taxon>Ustilaginomycotina</taxon>
        <taxon>Malasseziomycetes</taxon>
        <taxon>Malasseziales</taxon>
        <taxon>Malasseziaceae</taxon>
        <taxon>Malassezia</taxon>
    </lineage>
</organism>
<dbReference type="RefSeq" id="XP_060120332.1">
    <property type="nucleotide sequence ID" value="XM_060264349.1"/>
</dbReference>
<keyword evidence="2" id="KW-0813">Transport</keyword>
<gene>
    <name evidence="7" type="ORF">MJAP1_000379</name>
</gene>
<dbReference type="PANTHER" id="PTHR16092:SF14">
    <property type="entry name" value="EXOCYST COMPLEX COMPONENT 1 ISOFORM X1"/>
    <property type="match status" value="1"/>
</dbReference>